<dbReference type="KEGG" id="spiu:SPICUR_04080"/>
<gene>
    <name evidence="2" type="ORF">SPICUR_04080</name>
</gene>
<dbReference type="AlphaFoldDB" id="U5T3F7"/>
<dbReference type="EMBL" id="CP005990">
    <property type="protein sequence ID" value="AGY91801.1"/>
    <property type="molecule type" value="Genomic_DNA"/>
</dbReference>
<evidence type="ECO:0000313" key="2">
    <source>
        <dbReference type="EMBL" id="AGY91801.1"/>
    </source>
</evidence>
<dbReference type="SUPFAM" id="SSF52540">
    <property type="entry name" value="P-loop containing nucleoside triphosphate hydrolases"/>
    <property type="match status" value="1"/>
</dbReference>
<evidence type="ECO:0000256" key="1">
    <source>
        <dbReference type="ARBA" id="ARBA00022679"/>
    </source>
</evidence>
<reference evidence="2 3" key="1">
    <citation type="journal article" date="2013" name="BMC Genomics">
        <title>Genomes of "Spiribacter", a streamlined, successful halophilic bacterium.</title>
        <authorList>
            <person name="Lopez-Perez M."/>
            <person name="Ghai R."/>
            <person name="Leon M.J."/>
            <person name="Rodriguez-Olmos A."/>
            <person name="Copa-Patino J.L."/>
            <person name="Soliveri J."/>
            <person name="Sanchez-Porro C."/>
            <person name="Ventosa A."/>
            <person name="Rodriguez-Valera F."/>
        </authorList>
    </citation>
    <scope>NUCLEOTIDE SEQUENCE [LARGE SCALE GENOMIC DNA]</scope>
    <source>
        <strain evidence="2 3">UAH-SP71</strain>
    </source>
</reference>
<dbReference type="GO" id="GO:0008146">
    <property type="term" value="F:sulfotransferase activity"/>
    <property type="evidence" value="ECO:0007669"/>
    <property type="project" value="InterPro"/>
</dbReference>
<organism evidence="2 3">
    <name type="scientific">Spiribacter curvatus</name>
    <dbReference type="NCBI Taxonomy" id="1335757"/>
    <lineage>
        <taxon>Bacteria</taxon>
        <taxon>Pseudomonadati</taxon>
        <taxon>Pseudomonadota</taxon>
        <taxon>Gammaproteobacteria</taxon>
        <taxon>Chromatiales</taxon>
        <taxon>Ectothiorhodospiraceae</taxon>
        <taxon>Spiribacter</taxon>
    </lineage>
</organism>
<proteinExistence type="predicted"/>
<keyword evidence="1" id="KW-0808">Transferase</keyword>
<dbReference type="Pfam" id="PF13469">
    <property type="entry name" value="Sulfotransfer_3"/>
    <property type="match status" value="1"/>
</dbReference>
<name>U5T3F7_9GAMM</name>
<sequence>MNAINKGWTAWSGRAGIFMVYTTREPAIRKPDFFILGAPKAATTALAEWLSAHPQIYFSPRKEPHYFNTDGIAGTARLADYERLFAEADDRHVAVGEGSTHYLYSATAVPRILEYQPDARFIVSVRNPLEMAPALHDECLRQGWETVRRFERAWRLQDARRRGQSVPTPACGDPDRLLYGPYARLGEQLERLYQRVGSDQVKVILVDDLRRDPGAVYRAVLEFLNVGDDGRTAFPTLNSAPHTRSVLLSQLIRRTSMLRDALWRPGDWGLAAAIRRINTRARDRAALDEAMRAELCDYFADDVDRLGRLLNRDLSAWLDQPSGE</sequence>
<dbReference type="Gene3D" id="3.40.50.300">
    <property type="entry name" value="P-loop containing nucleotide triphosphate hydrolases"/>
    <property type="match status" value="1"/>
</dbReference>
<dbReference type="Proteomes" id="UP000017640">
    <property type="component" value="Chromosome"/>
</dbReference>
<dbReference type="PANTHER" id="PTHR10605:SF56">
    <property type="entry name" value="BIFUNCTIONAL HEPARAN SULFATE N-DEACETYLASE_N-SULFOTRANSFERASE"/>
    <property type="match status" value="1"/>
</dbReference>
<accession>U5T3F7</accession>
<keyword evidence="3" id="KW-1185">Reference proteome</keyword>
<dbReference type="PANTHER" id="PTHR10605">
    <property type="entry name" value="HEPARAN SULFATE SULFOTRANSFERASE"/>
    <property type="match status" value="1"/>
</dbReference>
<dbReference type="InterPro" id="IPR037359">
    <property type="entry name" value="NST/OST"/>
</dbReference>
<dbReference type="InterPro" id="IPR027417">
    <property type="entry name" value="P-loop_NTPase"/>
</dbReference>
<dbReference type="eggNOG" id="COG4424">
    <property type="taxonomic scope" value="Bacteria"/>
</dbReference>
<dbReference type="HOGENOM" id="CLU_017703_1_0_6"/>
<protein>
    <recommendedName>
        <fullName evidence="4">Sulfotransferase domain-containing protein</fullName>
    </recommendedName>
</protein>
<evidence type="ECO:0000313" key="3">
    <source>
        <dbReference type="Proteomes" id="UP000017640"/>
    </source>
</evidence>
<dbReference type="STRING" id="1335757.SPICUR_04080"/>
<evidence type="ECO:0008006" key="4">
    <source>
        <dbReference type="Google" id="ProtNLM"/>
    </source>
</evidence>